<dbReference type="HAMAP" id="MF_01402_A">
    <property type="entry name" value="ApgM_A"/>
    <property type="match status" value="1"/>
</dbReference>
<reference evidence="10" key="1">
    <citation type="submission" date="2020-07" db="EMBL/GenBank/DDBJ databases">
        <title>Metabolic diversity and evolutionary history of the archaeal phylum ###Micrarchaeota### uncovered from a freshwater lake metagenome.</title>
        <authorList>
            <person name="Kadnikov V.V."/>
            <person name="Savvichev A.S."/>
            <person name="Mardanov A.V."/>
            <person name="Beletsky A.V."/>
            <person name="Chupakov A.V."/>
            <person name="Kokryatskaya N.M."/>
            <person name="Pimenov N.V."/>
            <person name="Ravin N.V."/>
        </authorList>
    </citation>
    <scope>NUCLEOTIDE SEQUENCE [LARGE SCALE GENOMIC DNA]</scope>
</reference>
<dbReference type="Pfam" id="PF01676">
    <property type="entry name" value="Metalloenzyme"/>
    <property type="match status" value="1"/>
</dbReference>
<dbReference type="NCBIfam" id="NF003104">
    <property type="entry name" value="PRK04024.1"/>
    <property type="match status" value="1"/>
</dbReference>
<dbReference type="KEGG" id="flt:Sv326_0631"/>
<accession>A0A7D5XLJ5</accession>
<dbReference type="SUPFAM" id="SSF53649">
    <property type="entry name" value="Alkaline phosphatase-like"/>
    <property type="match status" value="1"/>
</dbReference>
<name>A0A7D5XLJ5_FERL1</name>
<dbReference type="InterPro" id="IPR006124">
    <property type="entry name" value="Metalloenzyme"/>
</dbReference>
<dbReference type="UniPathway" id="UPA00109">
    <property type="reaction ID" value="UER00186"/>
</dbReference>
<evidence type="ECO:0000256" key="6">
    <source>
        <dbReference type="ARBA" id="ARBA00023235"/>
    </source>
</evidence>
<proteinExistence type="inferred from homology"/>
<dbReference type="InterPro" id="IPR004456">
    <property type="entry name" value="Pglycerate_mutase_ApgM"/>
</dbReference>
<evidence type="ECO:0000259" key="8">
    <source>
        <dbReference type="Pfam" id="PF01676"/>
    </source>
</evidence>
<evidence type="ECO:0000256" key="3">
    <source>
        <dbReference type="ARBA" id="ARBA00004798"/>
    </source>
</evidence>
<evidence type="ECO:0000313" key="10">
    <source>
        <dbReference type="Proteomes" id="UP000510821"/>
    </source>
</evidence>
<evidence type="ECO:0000256" key="5">
    <source>
        <dbReference type="ARBA" id="ARBA00023152"/>
    </source>
</evidence>
<dbReference type="EMBL" id="CP058998">
    <property type="protein sequence ID" value="QLJ52806.1"/>
    <property type="molecule type" value="Genomic_DNA"/>
</dbReference>
<gene>
    <name evidence="7" type="primary">apgM</name>
    <name evidence="9" type="ORF">Sv326_0631</name>
</gene>
<dbReference type="Gene3D" id="3.40.720.10">
    <property type="entry name" value="Alkaline Phosphatase, subunit A"/>
    <property type="match status" value="2"/>
</dbReference>
<keyword evidence="6 7" id="KW-0413">Isomerase</keyword>
<dbReference type="InterPro" id="IPR017850">
    <property type="entry name" value="Alkaline_phosphatase_core_sf"/>
</dbReference>
<comment type="pathway">
    <text evidence="3 7">Carbohydrate degradation; glycolysis; pyruvate from D-glyceraldehyde 3-phosphate: step 3/5.</text>
</comment>
<dbReference type="CDD" id="cd16011">
    <property type="entry name" value="iPGM_like"/>
    <property type="match status" value="1"/>
</dbReference>
<keyword evidence="5 7" id="KW-0324">Glycolysis</keyword>
<dbReference type="Pfam" id="PF10143">
    <property type="entry name" value="PhosphMutase"/>
    <property type="match status" value="1"/>
</dbReference>
<evidence type="ECO:0000256" key="4">
    <source>
        <dbReference type="ARBA" id="ARBA00005524"/>
    </source>
</evidence>
<dbReference type="GO" id="GO:0004619">
    <property type="term" value="F:phosphoglycerate mutase activity"/>
    <property type="evidence" value="ECO:0007669"/>
    <property type="project" value="UniProtKB-UniRule"/>
</dbReference>
<protein>
    <recommendedName>
        <fullName evidence="7">2,3-bisphosphoglycerate-independent phosphoglycerate mutase</fullName>
        <shortName evidence="7">BPG-independent PGAM</shortName>
        <shortName evidence="7">Phosphoglyceromutase</shortName>
        <shortName evidence="7">aPGAM</shortName>
        <ecNumber evidence="7">5.4.2.12</ecNumber>
    </recommendedName>
</protein>
<dbReference type="GO" id="GO:0046872">
    <property type="term" value="F:metal ion binding"/>
    <property type="evidence" value="ECO:0007669"/>
    <property type="project" value="InterPro"/>
</dbReference>
<dbReference type="PIRSF" id="PIRSF006392">
    <property type="entry name" value="IPGAM_arch"/>
    <property type="match status" value="1"/>
</dbReference>
<dbReference type="GO" id="GO:0006096">
    <property type="term" value="P:glycolytic process"/>
    <property type="evidence" value="ECO:0007669"/>
    <property type="project" value="UniProtKB-UniRule"/>
</dbReference>
<dbReference type="PANTHER" id="PTHR31209:SF0">
    <property type="entry name" value="METALLOENZYME DOMAIN-CONTAINING PROTEIN"/>
    <property type="match status" value="1"/>
</dbReference>
<comment type="similarity">
    <text evidence="4 7">Belongs to the BPG-independent phosphoglycerate mutase family. A-PGAM subfamily.</text>
</comment>
<dbReference type="PANTHER" id="PTHR31209">
    <property type="entry name" value="COFACTOR-INDEPENDENT PHOSPHOGLYCERATE MUTASE"/>
    <property type="match status" value="1"/>
</dbReference>
<sequence>MGGKAILMICDGLGDRQFKGRTPLQRARRPNMNMLASKGITGLMDTISPGVTPGSDTAHLALFSYDPHTCYQGRGVYEALGAGLELEEGDVAFRCNFATVDSRMVVRDRRAGRITGVGEVLAKELNGQKVDSCGIVFKATTEHRGVLVLRGEGLSRNVSDVDPHEANMPVLKSKPLDGTMESKRTAFILNRFTEMSHEILAEHPINVEREKKGKPPANIVLSRGAGAYARLDTLEERYGIKSACVAGGALYKGVARAVRMDVIDVEGATATANTNLVAKASAVKKALEDHDVVFLHIKATDNFSHDGDINGKVKMIERIDKILPLLMKTGAYIILSGDHSTPCTTKNHSADPLPIVIYGEGVRVDDVKRFDEISCMKGGLGHIRGLDVMPIMLSLIGKTKIFGS</sequence>
<comment type="function">
    <text evidence="2 7">Catalyzes the interconversion of 2-phosphoglycerate and 3-phosphoglycerate.</text>
</comment>
<evidence type="ECO:0000256" key="1">
    <source>
        <dbReference type="ARBA" id="ARBA00000370"/>
    </source>
</evidence>
<dbReference type="Proteomes" id="UP000510821">
    <property type="component" value="Chromosome"/>
</dbReference>
<evidence type="ECO:0000256" key="2">
    <source>
        <dbReference type="ARBA" id="ARBA00002315"/>
    </source>
</evidence>
<comment type="catalytic activity">
    <reaction evidence="1 7">
        <text>(2R)-2-phosphoglycerate = (2R)-3-phosphoglycerate</text>
        <dbReference type="Rhea" id="RHEA:15901"/>
        <dbReference type="ChEBI" id="CHEBI:58272"/>
        <dbReference type="ChEBI" id="CHEBI:58289"/>
        <dbReference type="EC" id="5.4.2.12"/>
    </reaction>
</comment>
<evidence type="ECO:0000256" key="7">
    <source>
        <dbReference type="HAMAP-Rule" id="MF_01402"/>
    </source>
</evidence>
<feature type="domain" description="Metalloenzyme" evidence="8">
    <location>
        <begin position="4"/>
        <end position="394"/>
    </location>
</feature>
<dbReference type="NCBIfam" id="TIGR00306">
    <property type="entry name" value="apgM"/>
    <property type="match status" value="1"/>
</dbReference>
<organism evidence="9 10">
    <name type="scientific">Fermentimicrarchaeum limneticum</name>
    <dbReference type="NCBI Taxonomy" id="2795018"/>
    <lineage>
        <taxon>Archaea</taxon>
        <taxon>Candidatus Micrarchaeota</taxon>
        <taxon>Candidatus Fermentimicrarchaeales</taxon>
        <taxon>Candidatus Fermentimicrarchaeaceae</taxon>
        <taxon>Candidatus Fermentimicrarchaeum</taxon>
    </lineage>
</organism>
<dbReference type="InterPro" id="IPR023665">
    <property type="entry name" value="ApgAM_prokaryotes"/>
</dbReference>
<dbReference type="AlphaFoldDB" id="A0A7D5XLJ5"/>
<dbReference type="EC" id="5.4.2.12" evidence="7"/>
<evidence type="ECO:0000313" key="9">
    <source>
        <dbReference type="EMBL" id="QLJ52806.1"/>
    </source>
</evidence>